<keyword evidence="6" id="KW-1185">Reference proteome</keyword>
<protein>
    <submittedName>
        <fullName evidence="5">Acetyl esterase</fullName>
    </submittedName>
</protein>
<evidence type="ECO:0000313" key="5">
    <source>
        <dbReference type="EMBL" id="ROO85717.1"/>
    </source>
</evidence>
<gene>
    <name evidence="5" type="ORF">EDD29_3266</name>
</gene>
<dbReference type="InterPro" id="IPR029058">
    <property type="entry name" value="AB_hydrolase_fold"/>
</dbReference>
<organism evidence="5 6">
    <name type="scientific">Actinocorallia herbida</name>
    <dbReference type="NCBI Taxonomy" id="58109"/>
    <lineage>
        <taxon>Bacteria</taxon>
        <taxon>Bacillati</taxon>
        <taxon>Actinomycetota</taxon>
        <taxon>Actinomycetes</taxon>
        <taxon>Streptosporangiales</taxon>
        <taxon>Thermomonosporaceae</taxon>
        <taxon>Actinocorallia</taxon>
    </lineage>
</organism>
<name>A0A3N1CWQ1_9ACTN</name>
<reference evidence="5 6" key="1">
    <citation type="submission" date="2018-11" db="EMBL/GenBank/DDBJ databases">
        <title>Sequencing the genomes of 1000 actinobacteria strains.</title>
        <authorList>
            <person name="Klenk H.-P."/>
        </authorList>
    </citation>
    <scope>NUCLEOTIDE SEQUENCE [LARGE SCALE GENOMIC DNA]</scope>
    <source>
        <strain evidence="5 6">DSM 44254</strain>
    </source>
</reference>
<evidence type="ECO:0000256" key="1">
    <source>
        <dbReference type="ARBA" id="ARBA00010515"/>
    </source>
</evidence>
<feature type="active site" evidence="3">
    <location>
        <position position="161"/>
    </location>
</feature>
<evidence type="ECO:0000259" key="4">
    <source>
        <dbReference type="Pfam" id="PF07859"/>
    </source>
</evidence>
<accession>A0A3N1CWQ1</accession>
<evidence type="ECO:0000256" key="3">
    <source>
        <dbReference type="PROSITE-ProRule" id="PRU10038"/>
    </source>
</evidence>
<comment type="similarity">
    <text evidence="1">Belongs to the 'GDXG' lipolytic enzyme family.</text>
</comment>
<dbReference type="Proteomes" id="UP000272400">
    <property type="component" value="Unassembled WGS sequence"/>
</dbReference>
<dbReference type="Pfam" id="PF07859">
    <property type="entry name" value="Abhydrolase_3"/>
    <property type="match status" value="1"/>
</dbReference>
<dbReference type="InterPro" id="IPR033140">
    <property type="entry name" value="Lipase_GDXG_put_SER_AS"/>
</dbReference>
<comment type="caution">
    <text evidence="5">The sequence shown here is derived from an EMBL/GenBank/DDBJ whole genome shotgun (WGS) entry which is preliminary data.</text>
</comment>
<dbReference type="AlphaFoldDB" id="A0A3N1CWQ1"/>
<dbReference type="InterPro" id="IPR013094">
    <property type="entry name" value="AB_hydrolase_3"/>
</dbReference>
<proteinExistence type="inferred from homology"/>
<dbReference type="PROSITE" id="PS01174">
    <property type="entry name" value="LIPASE_GDXG_SER"/>
    <property type="match status" value="1"/>
</dbReference>
<dbReference type="EMBL" id="RJKE01000001">
    <property type="protein sequence ID" value="ROO85717.1"/>
    <property type="molecule type" value="Genomic_DNA"/>
</dbReference>
<dbReference type="GO" id="GO:0016787">
    <property type="term" value="F:hydrolase activity"/>
    <property type="evidence" value="ECO:0007669"/>
    <property type="project" value="UniProtKB-KW"/>
</dbReference>
<sequence>MTAPVFDPDIAAWLAARAADPTAADTGIDGVRAHSRAVNDRARALLEAPAVPAAESAIVLDTEAGTLPARLLRPGVQGPCPTIVYLHGGGWIAGGTDTHAQHVRRLCVEASAVVVSVDYRLAPEHVFPAAFDDALAATRWAHAHLAELGGDPARVVVAGDSAGAQLAASAALACRDTATPLAAQLLIVPVTDLLGGYTDHEVNALYPSRALEGYGLTTPAMADFTRAYGVDPAAPDWRSSPLRAADLSGAAPAVVHTAGFDPLRDEGAAYARRLTASGVRVIERRWPTLNHGYFSLGGVSAAAETAARTAARDLTDLLSA</sequence>
<evidence type="ECO:0000256" key="2">
    <source>
        <dbReference type="ARBA" id="ARBA00022801"/>
    </source>
</evidence>
<keyword evidence="2" id="KW-0378">Hydrolase</keyword>
<dbReference type="PANTHER" id="PTHR48081">
    <property type="entry name" value="AB HYDROLASE SUPERFAMILY PROTEIN C4A8.06C"/>
    <property type="match status" value="1"/>
</dbReference>
<dbReference type="OrthoDB" id="3209779at2"/>
<dbReference type="PANTHER" id="PTHR48081:SF8">
    <property type="entry name" value="ALPHA_BETA HYDROLASE FOLD-3 DOMAIN-CONTAINING PROTEIN-RELATED"/>
    <property type="match status" value="1"/>
</dbReference>
<dbReference type="RefSeq" id="WP_123665191.1">
    <property type="nucleotide sequence ID" value="NZ_RJKE01000001.1"/>
</dbReference>
<dbReference type="SUPFAM" id="SSF53474">
    <property type="entry name" value="alpha/beta-Hydrolases"/>
    <property type="match status" value="1"/>
</dbReference>
<evidence type="ECO:0000313" key="6">
    <source>
        <dbReference type="Proteomes" id="UP000272400"/>
    </source>
</evidence>
<feature type="domain" description="Alpha/beta hydrolase fold-3" evidence="4">
    <location>
        <begin position="83"/>
        <end position="294"/>
    </location>
</feature>
<dbReference type="InterPro" id="IPR050300">
    <property type="entry name" value="GDXG_lipolytic_enzyme"/>
</dbReference>
<dbReference type="Gene3D" id="3.40.50.1820">
    <property type="entry name" value="alpha/beta hydrolase"/>
    <property type="match status" value="1"/>
</dbReference>